<dbReference type="InterPro" id="IPR001492">
    <property type="entry name" value="Flagellin"/>
</dbReference>
<dbReference type="EMBL" id="JACNJZ010000115">
    <property type="protein sequence ID" value="MBC8317928.1"/>
    <property type="molecule type" value="Genomic_DNA"/>
</dbReference>
<evidence type="ECO:0000256" key="3">
    <source>
        <dbReference type="RuleBase" id="RU362073"/>
    </source>
</evidence>
<evidence type="ECO:0000313" key="7">
    <source>
        <dbReference type="Proteomes" id="UP000614424"/>
    </source>
</evidence>
<dbReference type="InterPro" id="IPR010810">
    <property type="entry name" value="Flagellin_hook_IN_motif"/>
</dbReference>
<dbReference type="Gene3D" id="3.30.70.2120">
    <property type="match status" value="1"/>
</dbReference>
<keyword evidence="3" id="KW-0964">Secreted</keyword>
<dbReference type="InterPro" id="IPR001029">
    <property type="entry name" value="Flagellin_N"/>
</dbReference>
<dbReference type="AlphaFoldDB" id="A0A8J6NFT6"/>
<dbReference type="GO" id="GO:0005576">
    <property type="term" value="C:extracellular region"/>
    <property type="evidence" value="ECO:0007669"/>
    <property type="project" value="UniProtKB-SubCell"/>
</dbReference>
<name>A0A8J6NFT6_9BACT</name>
<dbReference type="InterPro" id="IPR046358">
    <property type="entry name" value="Flagellin_C"/>
</dbReference>
<dbReference type="Gene3D" id="1.20.1330.10">
    <property type="entry name" value="f41 fragment of flagellin, N-terminal domain"/>
    <property type="match status" value="2"/>
</dbReference>
<dbReference type="SUPFAM" id="SSF64518">
    <property type="entry name" value="Phase 1 flagellin"/>
    <property type="match status" value="2"/>
</dbReference>
<dbReference type="Pfam" id="PF00669">
    <property type="entry name" value="Flagellin_N"/>
    <property type="match status" value="1"/>
</dbReference>
<comment type="function">
    <text evidence="3">Flagellin is the subunit protein which polymerizes to form the filaments of bacterial flagella.</text>
</comment>
<dbReference type="PANTHER" id="PTHR42792">
    <property type="entry name" value="FLAGELLIN"/>
    <property type="match status" value="1"/>
</dbReference>
<comment type="subcellular location">
    <subcellularLocation>
        <location evidence="3">Secreted</location>
    </subcellularLocation>
    <subcellularLocation>
        <location evidence="3">Bacterial flagellum</location>
    </subcellularLocation>
</comment>
<protein>
    <recommendedName>
        <fullName evidence="3">Flagellin</fullName>
    </recommendedName>
</protein>
<feature type="domain" description="Flagellin C-terminal" evidence="5">
    <location>
        <begin position="564"/>
        <end position="646"/>
    </location>
</feature>
<gene>
    <name evidence="6" type="ORF">H8E41_08470</name>
</gene>
<accession>A0A8J6NFT6</accession>
<dbReference type="GO" id="GO:0005198">
    <property type="term" value="F:structural molecule activity"/>
    <property type="evidence" value="ECO:0007669"/>
    <property type="project" value="UniProtKB-UniRule"/>
</dbReference>
<evidence type="ECO:0000259" key="5">
    <source>
        <dbReference type="Pfam" id="PF00700"/>
    </source>
</evidence>
<dbReference type="GO" id="GO:0009288">
    <property type="term" value="C:bacterial-type flagellum"/>
    <property type="evidence" value="ECO:0007669"/>
    <property type="project" value="UniProtKB-SubCell"/>
</dbReference>
<comment type="similarity">
    <text evidence="1 3">Belongs to the bacterial flagellin family.</text>
</comment>
<dbReference type="Pfam" id="PF07196">
    <property type="entry name" value="Flagellin_IN"/>
    <property type="match status" value="1"/>
</dbReference>
<evidence type="ECO:0000259" key="4">
    <source>
        <dbReference type="Pfam" id="PF00669"/>
    </source>
</evidence>
<dbReference type="PANTHER" id="PTHR42792:SF1">
    <property type="entry name" value="FLAGELLAR HOOK-ASSOCIATED PROTEIN 3"/>
    <property type="match status" value="1"/>
</dbReference>
<dbReference type="Proteomes" id="UP000614424">
    <property type="component" value="Unassembled WGS sequence"/>
</dbReference>
<evidence type="ECO:0000256" key="1">
    <source>
        <dbReference type="ARBA" id="ARBA00005709"/>
    </source>
</evidence>
<evidence type="ECO:0000256" key="2">
    <source>
        <dbReference type="ARBA" id="ARBA00023143"/>
    </source>
</evidence>
<evidence type="ECO:0000313" key="6">
    <source>
        <dbReference type="EMBL" id="MBC8317928.1"/>
    </source>
</evidence>
<reference evidence="6 7" key="1">
    <citation type="submission" date="2020-08" db="EMBL/GenBank/DDBJ databases">
        <title>Bridging the membrane lipid divide: bacteria of the FCB group superphylum have the potential to synthesize archaeal ether lipids.</title>
        <authorList>
            <person name="Villanueva L."/>
            <person name="Von Meijenfeldt F.A.B."/>
            <person name="Westbye A.B."/>
            <person name="Yadav S."/>
            <person name="Hopmans E.C."/>
            <person name="Dutilh B.E."/>
            <person name="Sinninghe Damste J.S."/>
        </authorList>
    </citation>
    <scope>NUCLEOTIDE SEQUENCE [LARGE SCALE GENOMIC DNA]</scope>
    <source>
        <strain evidence="6">NIOZ-UU47</strain>
    </source>
</reference>
<proteinExistence type="inferred from homology"/>
<sequence>MRTTLNTLYNMIQTNLSRITSDMADINGQISSGRQMSKISDNPVNLVSALGLRSSLAELGQYQENLIYGESLISASESSLRQMKEQITEAKVTTIQALSSALTDGDRANMAPIVRNLIDQALILGNTQINGKYIFGGYRTAGYTDQEPTPFVADLVSDYRITTPAMALADTGTPSTLIVDDLKINGIDIPAAVGDGMSTFFADSSAAAKAEAINAVSDQTGVSAEVTPAMPAATAPVSAGTLLAGDLVINGTSIIPTTAVLDGDSDNALINAINAQIGSTGVAASKDSSGTIQLKAVDGRNIHVVTSANGETITNFNGSASSNVYIGKIQLHSDRSFMLESDATSGEPGLVALGLEGGNLVTGELADAAGDGRLSVVTIAKEDGNVRYAGDRENNLDIKVGKNSTMAVAKNGQDTIMDSGIFSALIKLEDNLLGRNYTQVEGIHEASDLTATLNSGATGLDNAGSFTTGSFSITVSDHAHNPPEDFTIYIPVDITTDSLEDIASRMNDIPNITAGWSADGHLEIQTSDPDRYTMSVADQGSNFLDVVGIRQQELQFQALNRSLTELDDAMTGLTTHISDFGARANRIDVQSQIYTNLEIATQENLSNQQDTDMIEAIMNLNAKEVAYQAALNSAAKTMQLSLVDYL</sequence>
<feature type="domain" description="Flagellin N-terminal" evidence="4">
    <location>
        <begin position="6"/>
        <end position="140"/>
    </location>
</feature>
<comment type="caution">
    <text evidence="6">The sequence shown here is derived from an EMBL/GenBank/DDBJ whole genome shotgun (WGS) entry which is preliminary data.</text>
</comment>
<dbReference type="Pfam" id="PF00700">
    <property type="entry name" value="Flagellin_C"/>
    <property type="match status" value="1"/>
</dbReference>
<keyword evidence="2 3" id="KW-0975">Bacterial flagellum</keyword>
<organism evidence="6 7">
    <name type="scientific">Candidatus Desulfobia pelagia</name>
    <dbReference type="NCBI Taxonomy" id="2841692"/>
    <lineage>
        <taxon>Bacteria</taxon>
        <taxon>Pseudomonadati</taxon>
        <taxon>Thermodesulfobacteriota</taxon>
        <taxon>Desulfobulbia</taxon>
        <taxon>Desulfobulbales</taxon>
        <taxon>Desulfobulbaceae</taxon>
        <taxon>Candidatus Desulfobia</taxon>
    </lineage>
</organism>